<dbReference type="Proteomes" id="UP000696573">
    <property type="component" value="Unassembled WGS sequence"/>
</dbReference>
<dbReference type="PANTHER" id="PTHR13069">
    <property type="entry name" value="ALKYLATED DNA REPAIR PROTEIN ALKB HOMOLOG 8"/>
    <property type="match status" value="1"/>
</dbReference>
<accession>A0A9N9YL19</accession>
<protein>
    <recommendedName>
        <fullName evidence="3">Methyltransferase type 11 domain-containing protein</fullName>
    </recommendedName>
</protein>
<gene>
    <name evidence="4" type="ORF">CRHIZ90672A_00006124</name>
</gene>
<proteinExistence type="predicted"/>
<evidence type="ECO:0000259" key="3">
    <source>
        <dbReference type="Pfam" id="PF08241"/>
    </source>
</evidence>
<dbReference type="Gene3D" id="3.40.50.150">
    <property type="entry name" value="Vaccinia Virus protein VP39"/>
    <property type="match status" value="1"/>
</dbReference>
<dbReference type="AlphaFoldDB" id="A0A9N9YL19"/>
<dbReference type="CDD" id="cd02440">
    <property type="entry name" value="AdoMet_MTases"/>
    <property type="match status" value="1"/>
</dbReference>
<dbReference type="GO" id="GO:0005737">
    <property type="term" value="C:cytoplasm"/>
    <property type="evidence" value="ECO:0007669"/>
    <property type="project" value="TreeGrafter"/>
</dbReference>
<keyword evidence="2" id="KW-0808">Transferase</keyword>
<evidence type="ECO:0000256" key="2">
    <source>
        <dbReference type="ARBA" id="ARBA00022679"/>
    </source>
</evidence>
<dbReference type="GO" id="GO:0005634">
    <property type="term" value="C:nucleus"/>
    <property type="evidence" value="ECO:0007669"/>
    <property type="project" value="TreeGrafter"/>
</dbReference>
<dbReference type="PANTHER" id="PTHR13069:SF21">
    <property type="entry name" value="ALKYLATED DNA REPAIR PROTEIN ALKB HOMOLOG 8"/>
    <property type="match status" value="1"/>
</dbReference>
<organism evidence="4 5">
    <name type="scientific">Clonostachys rhizophaga</name>
    <dbReference type="NCBI Taxonomy" id="160324"/>
    <lineage>
        <taxon>Eukaryota</taxon>
        <taxon>Fungi</taxon>
        <taxon>Dikarya</taxon>
        <taxon>Ascomycota</taxon>
        <taxon>Pezizomycotina</taxon>
        <taxon>Sordariomycetes</taxon>
        <taxon>Hypocreomycetidae</taxon>
        <taxon>Hypocreales</taxon>
        <taxon>Bionectriaceae</taxon>
        <taxon>Clonostachys</taxon>
    </lineage>
</organism>
<dbReference type="InterPro" id="IPR051422">
    <property type="entry name" value="AlkB_tRNA_MeTrf/Diox"/>
</dbReference>
<dbReference type="InterPro" id="IPR013216">
    <property type="entry name" value="Methyltransf_11"/>
</dbReference>
<dbReference type="Pfam" id="PF08241">
    <property type="entry name" value="Methyltransf_11"/>
    <property type="match status" value="1"/>
</dbReference>
<evidence type="ECO:0000313" key="4">
    <source>
        <dbReference type="EMBL" id="CAH0022015.1"/>
    </source>
</evidence>
<dbReference type="SUPFAM" id="SSF53335">
    <property type="entry name" value="S-adenosyl-L-methionine-dependent methyltransferases"/>
    <property type="match status" value="1"/>
</dbReference>
<dbReference type="GO" id="GO:0000049">
    <property type="term" value="F:tRNA binding"/>
    <property type="evidence" value="ECO:0007669"/>
    <property type="project" value="TreeGrafter"/>
</dbReference>
<feature type="domain" description="Methyltransferase type 11" evidence="3">
    <location>
        <begin position="61"/>
        <end position="157"/>
    </location>
</feature>
<dbReference type="EMBL" id="CABFNQ020000673">
    <property type="protein sequence ID" value="CAH0022015.1"/>
    <property type="molecule type" value="Genomic_DNA"/>
</dbReference>
<name>A0A9N9YL19_9HYPO</name>
<keyword evidence="5" id="KW-1185">Reference proteome</keyword>
<dbReference type="GO" id="GO:0106335">
    <property type="term" value="F:tRNA (5-carboxymethyluridine(34)-5-O)-methyltransferase activity"/>
    <property type="evidence" value="ECO:0007669"/>
    <property type="project" value="TreeGrafter"/>
</dbReference>
<dbReference type="GO" id="GO:0002098">
    <property type="term" value="P:tRNA wobble uridine modification"/>
    <property type="evidence" value="ECO:0007669"/>
    <property type="project" value="TreeGrafter"/>
</dbReference>
<dbReference type="OrthoDB" id="271595at2759"/>
<keyword evidence="1" id="KW-0489">Methyltransferase</keyword>
<dbReference type="GO" id="GO:0030488">
    <property type="term" value="P:tRNA methylation"/>
    <property type="evidence" value="ECO:0007669"/>
    <property type="project" value="TreeGrafter"/>
</dbReference>
<dbReference type="InterPro" id="IPR029063">
    <property type="entry name" value="SAM-dependent_MTases_sf"/>
</dbReference>
<evidence type="ECO:0000313" key="5">
    <source>
        <dbReference type="Proteomes" id="UP000696573"/>
    </source>
</evidence>
<comment type="caution">
    <text evidence="4">The sequence shown here is derived from an EMBL/GenBank/DDBJ whole genome shotgun (WGS) entry which is preliminary data.</text>
</comment>
<sequence length="247" mass="26972">MEQPQVSEHQPEAASSGAAYEDTHVHAVYEAIAPHFSATRHKPWPRVASFLNAQPPGSVGLDVGCGNGKYLPVNPRLHLLGSDRSAALVDLARGQPVGPGLGRAEVLVADGLALPYRPGVADFAICIAVIHHLSTPQRRRDSIAALLERVRPGGTVLVYVWALEQASSRRGWDENSQQDTLVPWVMKGPKGDPNEKGTTYQRYYHLYREGELEEDVLAAGGAVLEAGYERDNWWVVCSKQQQQPGDP</sequence>
<dbReference type="GO" id="GO:0008757">
    <property type="term" value="F:S-adenosylmethionine-dependent methyltransferase activity"/>
    <property type="evidence" value="ECO:0007669"/>
    <property type="project" value="InterPro"/>
</dbReference>
<reference evidence="4" key="1">
    <citation type="submission" date="2021-10" db="EMBL/GenBank/DDBJ databases">
        <authorList>
            <person name="Piombo E."/>
        </authorList>
    </citation>
    <scope>NUCLEOTIDE SEQUENCE</scope>
</reference>
<evidence type="ECO:0000256" key="1">
    <source>
        <dbReference type="ARBA" id="ARBA00022603"/>
    </source>
</evidence>